<evidence type="ECO:0000256" key="1">
    <source>
        <dbReference type="SAM" id="Phobius"/>
    </source>
</evidence>
<keyword evidence="3" id="KW-1185">Reference proteome</keyword>
<dbReference type="EMBL" id="AP022569">
    <property type="protein sequence ID" value="BBX44711.1"/>
    <property type="molecule type" value="Genomic_DNA"/>
</dbReference>
<dbReference type="AlphaFoldDB" id="A0A7I7KSY8"/>
<protein>
    <submittedName>
        <fullName evidence="2">Uncharacterized protein</fullName>
    </submittedName>
</protein>
<name>A0A7I7KSY8_9MYCO</name>
<keyword evidence="1" id="KW-0812">Transmembrane</keyword>
<dbReference type="KEGG" id="mcoo:MCOO_07260"/>
<organism evidence="2 3">
    <name type="scientific">Mycobacterium cookii</name>
    <dbReference type="NCBI Taxonomy" id="1775"/>
    <lineage>
        <taxon>Bacteria</taxon>
        <taxon>Bacillati</taxon>
        <taxon>Actinomycetota</taxon>
        <taxon>Actinomycetes</taxon>
        <taxon>Mycobacteriales</taxon>
        <taxon>Mycobacteriaceae</taxon>
        <taxon>Mycobacterium</taxon>
    </lineage>
</organism>
<evidence type="ECO:0000313" key="3">
    <source>
        <dbReference type="Proteomes" id="UP000465866"/>
    </source>
</evidence>
<evidence type="ECO:0000313" key="2">
    <source>
        <dbReference type="EMBL" id="BBX44711.1"/>
    </source>
</evidence>
<gene>
    <name evidence="2" type="ORF">MCOO_07260</name>
</gene>
<accession>A0A7I7KSY8</accession>
<proteinExistence type="predicted"/>
<feature type="transmembrane region" description="Helical" evidence="1">
    <location>
        <begin position="14"/>
        <end position="38"/>
    </location>
</feature>
<keyword evidence="1" id="KW-0472">Membrane</keyword>
<dbReference type="Proteomes" id="UP000465866">
    <property type="component" value="Chromosome"/>
</dbReference>
<keyword evidence="1" id="KW-1133">Transmembrane helix</keyword>
<reference evidence="2 3" key="1">
    <citation type="journal article" date="2019" name="Emerg. Microbes Infect.">
        <title>Comprehensive subspecies identification of 175 nontuberculous mycobacteria species based on 7547 genomic profiles.</title>
        <authorList>
            <person name="Matsumoto Y."/>
            <person name="Kinjo T."/>
            <person name="Motooka D."/>
            <person name="Nabeya D."/>
            <person name="Jung N."/>
            <person name="Uechi K."/>
            <person name="Horii T."/>
            <person name="Iida T."/>
            <person name="Fujita J."/>
            <person name="Nakamura S."/>
        </authorList>
    </citation>
    <scope>NUCLEOTIDE SEQUENCE [LARGE SCALE GENOMIC DNA]</scope>
    <source>
        <strain evidence="2 3">JCM 12404</strain>
    </source>
</reference>
<sequence>MDRGPHLQMSTTPLWVPLVVALIGVIGTAGGTIGGMLIQQRASRQREHAQWLREDEARTFEHRREAYVELYRRLRTLSSRIQELDENQPFPFEDWRDEIFEHFPDIAVYGTDKIVTLADLALDLVLTWARAQSEGKQSGELEWRARKAVHGLLEAIREELGVPKGGTLDLDNLPGLGDYG</sequence>